<dbReference type="InterPro" id="IPR003439">
    <property type="entry name" value="ABC_transporter-like_ATP-bd"/>
</dbReference>
<dbReference type="PANTHER" id="PTHR43038">
    <property type="entry name" value="ATP-BINDING CASSETTE, SUB-FAMILY H, MEMBER 1"/>
    <property type="match status" value="1"/>
</dbReference>
<dbReference type="RefSeq" id="WP_006499945.1">
    <property type="nucleotide sequence ID" value="NZ_CABFNH010000031.1"/>
</dbReference>
<dbReference type="PROSITE" id="PS50893">
    <property type="entry name" value="ABC_TRANSPORTER_2"/>
    <property type="match status" value="1"/>
</dbReference>
<accession>A0A099Y993</accession>
<dbReference type="CDD" id="cd03230">
    <property type="entry name" value="ABC_DR_subfamily_A"/>
    <property type="match status" value="1"/>
</dbReference>
<dbReference type="GO" id="GO:0016740">
    <property type="term" value="F:transferase activity"/>
    <property type="evidence" value="ECO:0007669"/>
    <property type="project" value="UniProtKB-KW"/>
</dbReference>
<dbReference type="GeneID" id="57113821"/>
<evidence type="ECO:0000313" key="6">
    <source>
        <dbReference type="EMBL" id="VTZ93061.1"/>
    </source>
</evidence>
<proteinExistence type="predicted"/>
<dbReference type="Proteomes" id="UP000030001">
    <property type="component" value="Unassembled WGS sequence"/>
</dbReference>
<dbReference type="Proteomes" id="UP000365705">
    <property type="component" value="Unassembled WGS sequence"/>
</dbReference>
<feature type="domain" description="ABC transporter" evidence="3">
    <location>
        <begin position="5"/>
        <end position="232"/>
    </location>
</feature>
<dbReference type="AlphaFoldDB" id="A0A099Y993"/>
<evidence type="ECO:0000256" key="1">
    <source>
        <dbReference type="ARBA" id="ARBA00022741"/>
    </source>
</evidence>
<sequence length="246" mass="27191">MENTIAITDLQIGYQQKPVVKNINLIVRPGEILGLLGPSGSGKTTLIRAIMGMIKPMSGTVRVFGQAMPNRHLLEKIGYMGQTDALYDTLTARENLQFFASLRKMPHQQTVAEIERVARVVSLQSFLDRRVADFSGGMKRRLSLAITLLGTSELLILDEPTVGIDPELRIQIWQELKQLAAAGKTILMTTHVMEDAEQATQLLMIRNGEAIAAGTPLDLKQRYAVDNVEEVFLKAGRIQDAHLSSL</sequence>
<dbReference type="SMART" id="SM00382">
    <property type="entry name" value="AAA"/>
    <property type="match status" value="1"/>
</dbReference>
<evidence type="ECO:0000313" key="5">
    <source>
        <dbReference type="EMBL" id="QOL69099.1"/>
    </source>
</evidence>
<keyword evidence="1" id="KW-0547">Nucleotide-binding</keyword>
<dbReference type="GO" id="GO:0005524">
    <property type="term" value="F:ATP binding"/>
    <property type="evidence" value="ECO:0007669"/>
    <property type="project" value="UniProtKB-KW"/>
</dbReference>
<dbReference type="GO" id="GO:0016887">
    <property type="term" value="F:ATP hydrolysis activity"/>
    <property type="evidence" value="ECO:0007669"/>
    <property type="project" value="InterPro"/>
</dbReference>
<evidence type="ECO:0000256" key="2">
    <source>
        <dbReference type="ARBA" id="ARBA00022840"/>
    </source>
</evidence>
<reference evidence="5 9" key="3">
    <citation type="submission" date="2020-10" db="EMBL/GenBank/DDBJ databases">
        <title>Genome sequencing of Lactobacillus mucosae KCTC 21011.</title>
        <authorList>
            <person name="Kim J."/>
        </authorList>
    </citation>
    <scope>NUCLEOTIDE SEQUENCE [LARGE SCALE GENOMIC DNA]</scope>
    <source>
        <strain evidence="5 9">LM011</strain>
    </source>
</reference>
<evidence type="ECO:0000313" key="7">
    <source>
        <dbReference type="Proteomes" id="UP000030001"/>
    </source>
</evidence>
<dbReference type="PROSITE" id="PS00211">
    <property type="entry name" value="ABC_TRANSPORTER_1"/>
    <property type="match status" value="1"/>
</dbReference>
<dbReference type="SUPFAM" id="SSF52540">
    <property type="entry name" value="P-loop containing nucleoside triphosphate hydrolases"/>
    <property type="match status" value="1"/>
</dbReference>
<organism evidence="4 7">
    <name type="scientific">Limosilactobacillus mucosae</name>
    <name type="common">Lactobacillus mucosae</name>
    <dbReference type="NCBI Taxonomy" id="97478"/>
    <lineage>
        <taxon>Bacteria</taxon>
        <taxon>Bacillati</taxon>
        <taxon>Bacillota</taxon>
        <taxon>Bacilli</taxon>
        <taxon>Lactobacillales</taxon>
        <taxon>Lactobacillaceae</taxon>
        <taxon>Limosilactobacillus</taxon>
    </lineage>
</organism>
<evidence type="ECO:0000259" key="3">
    <source>
        <dbReference type="PROSITE" id="PS50893"/>
    </source>
</evidence>
<dbReference type="InterPro" id="IPR017871">
    <property type="entry name" value="ABC_transporter-like_CS"/>
</dbReference>
<dbReference type="Pfam" id="PF00005">
    <property type="entry name" value="ABC_tran"/>
    <property type="match status" value="1"/>
</dbReference>
<dbReference type="EMBL" id="JROC01000032">
    <property type="protein sequence ID" value="KGL66864.1"/>
    <property type="molecule type" value="Genomic_DNA"/>
</dbReference>
<evidence type="ECO:0000313" key="8">
    <source>
        <dbReference type="Proteomes" id="UP000365705"/>
    </source>
</evidence>
<dbReference type="Gene3D" id="3.40.50.300">
    <property type="entry name" value="P-loop containing nucleotide triphosphate hydrolases"/>
    <property type="match status" value="1"/>
</dbReference>
<dbReference type="Proteomes" id="UP000593929">
    <property type="component" value="Chromosome"/>
</dbReference>
<evidence type="ECO:0000313" key="9">
    <source>
        <dbReference type="Proteomes" id="UP000593929"/>
    </source>
</evidence>
<keyword evidence="4" id="KW-0808">Transferase</keyword>
<protein>
    <submittedName>
        <fullName evidence="5 6">ABC transporter ATP-binding protein</fullName>
    </submittedName>
    <submittedName>
        <fullName evidence="4">Glycosyl transferase family 2</fullName>
    </submittedName>
</protein>
<name>A0A099Y993_LIMMU</name>
<dbReference type="PANTHER" id="PTHR43038:SF3">
    <property type="entry name" value="ABC TRANSPORTER G FAMILY MEMBER 20 ISOFORM X1"/>
    <property type="match status" value="1"/>
</dbReference>
<reference evidence="6 8" key="2">
    <citation type="submission" date="2019-06" db="EMBL/GenBank/DDBJ databases">
        <authorList>
            <person name="Rodrigo-Torres L."/>
            <person name="Arahal R. D."/>
            <person name="Lucena T."/>
        </authorList>
    </citation>
    <scope>NUCLEOTIDE SEQUENCE [LARGE SCALE GENOMIC DNA]</scope>
    <source>
        <strain evidence="6 8">INIA P508</strain>
    </source>
</reference>
<dbReference type="InterPro" id="IPR003593">
    <property type="entry name" value="AAA+_ATPase"/>
</dbReference>
<dbReference type="InterPro" id="IPR027417">
    <property type="entry name" value="P-loop_NTPase"/>
</dbReference>
<reference evidence="4 7" key="1">
    <citation type="submission" date="2014-09" db="EMBL/GenBank/DDBJ databases">
        <title>Lactobacillus mucosae CRL573 Genome Sequencing.</title>
        <authorList>
            <person name="Bleckwedel J."/>
            <person name="Teran L.C."/>
            <person name="Bonacina J."/>
            <person name="Saavedra L."/>
            <person name="Mozzi F.B."/>
            <person name="Raya R.R."/>
        </authorList>
    </citation>
    <scope>NUCLEOTIDE SEQUENCE [LARGE SCALE GENOMIC DNA]</scope>
    <source>
        <strain evidence="4 7">CRL573</strain>
    </source>
</reference>
<gene>
    <name evidence="6" type="primary">ybhF_2</name>
    <name evidence="5" type="ORF">LM011_06715</name>
    <name evidence="6" type="ORF">LMUP508_01857</name>
    <name evidence="4" type="ORF">LX03_06155</name>
</gene>
<evidence type="ECO:0000313" key="4">
    <source>
        <dbReference type="EMBL" id="KGL66864.1"/>
    </source>
</evidence>
<keyword evidence="2 5" id="KW-0067">ATP-binding</keyword>
<dbReference type="EMBL" id="CP062966">
    <property type="protein sequence ID" value="QOL69099.1"/>
    <property type="molecule type" value="Genomic_DNA"/>
</dbReference>
<dbReference type="EMBL" id="CABFNH010000031">
    <property type="protein sequence ID" value="VTZ93061.1"/>
    <property type="molecule type" value="Genomic_DNA"/>
</dbReference>